<accession>H2XWI9</accession>
<evidence type="ECO:0000313" key="2">
    <source>
        <dbReference type="Proteomes" id="UP000008144"/>
    </source>
</evidence>
<dbReference type="Ensembl" id="ENSCINT00000030466.1">
    <property type="protein sequence ID" value="ENSCINP00000034023.1"/>
    <property type="gene ID" value="ENSCING00000020472.1"/>
</dbReference>
<proteinExistence type="predicted"/>
<reference evidence="1" key="4">
    <citation type="submission" date="2025-09" db="UniProtKB">
        <authorList>
            <consortium name="Ensembl"/>
        </authorList>
    </citation>
    <scope>IDENTIFICATION</scope>
</reference>
<sequence>MLTYYLCINRLVAQILVGTSTILNLLSKYANILHQKLNMGINNKPLQNNTSKLRIIALF</sequence>
<reference evidence="1" key="3">
    <citation type="submission" date="2025-08" db="UniProtKB">
        <authorList>
            <consortium name="Ensembl"/>
        </authorList>
    </citation>
    <scope>IDENTIFICATION</scope>
</reference>
<dbReference type="HOGENOM" id="CLU_2960014_0_0_1"/>
<keyword evidence="2" id="KW-1185">Reference proteome</keyword>
<name>H2XWI9_CIOIN</name>
<reference evidence="1" key="2">
    <citation type="journal article" date="2008" name="Genome Biol.">
        <title>Improved genome assembly and evidence-based global gene model set for the chordate Ciona intestinalis: new insight into intron and operon populations.</title>
        <authorList>
            <person name="Satou Y."/>
            <person name="Mineta K."/>
            <person name="Ogasawara M."/>
            <person name="Sasakura Y."/>
            <person name="Shoguchi E."/>
            <person name="Ueno K."/>
            <person name="Yamada L."/>
            <person name="Matsumoto J."/>
            <person name="Wasserscheid J."/>
            <person name="Dewar K."/>
            <person name="Wiley G.B."/>
            <person name="Macmil S.L."/>
            <person name="Roe B.A."/>
            <person name="Zeller R.W."/>
            <person name="Hastings K.E."/>
            <person name="Lemaire P."/>
            <person name="Lindquist E."/>
            <person name="Endo T."/>
            <person name="Hotta K."/>
            <person name="Inaba K."/>
        </authorList>
    </citation>
    <scope>NUCLEOTIDE SEQUENCE [LARGE SCALE GENOMIC DNA]</scope>
    <source>
        <strain evidence="1">wild type</strain>
    </source>
</reference>
<dbReference type="AlphaFoldDB" id="H2XWI9"/>
<evidence type="ECO:0000313" key="1">
    <source>
        <dbReference type="Ensembl" id="ENSCINP00000034023.1"/>
    </source>
</evidence>
<dbReference type="InParanoid" id="H2XWI9"/>
<reference evidence="2" key="1">
    <citation type="journal article" date="2002" name="Science">
        <title>The draft genome of Ciona intestinalis: insights into chordate and vertebrate origins.</title>
        <authorList>
            <person name="Dehal P."/>
            <person name="Satou Y."/>
            <person name="Campbell R.K."/>
            <person name="Chapman J."/>
            <person name="Degnan B."/>
            <person name="De Tomaso A."/>
            <person name="Davidson B."/>
            <person name="Di Gregorio A."/>
            <person name="Gelpke M."/>
            <person name="Goodstein D.M."/>
            <person name="Harafuji N."/>
            <person name="Hastings K.E."/>
            <person name="Ho I."/>
            <person name="Hotta K."/>
            <person name="Huang W."/>
            <person name="Kawashima T."/>
            <person name="Lemaire P."/>
            <person name="Martinez D."/>
            <person name="Meinertzhagen I.A."/>
            <person name="Necula S."/>
            <person name="Nonaka M."/>
            <person name="Putnam N."/>
            <person name="Rash S."/>
            <person name="Saiga H."/>
            <person name="Satake M."/>
            <person name="Terry A."/>
            <person name="Yamada L."/>
            <person name="Wang H.G."/>
            <person name="Awazu S."/>
            <person name="Azumi K."/>
            <person name="Boore J."/>
            <person name="Branno M."/>
            <person name="Chin-Bow S."/>
            <person name="DeSantis R."/>
            <person name="Doyle S."/>
            <person name="Francino P."/>
            <person name="Keys D.N."/>
            <person name="Haga S."/>
            <person name="Hayashi H."/>
            <person name="Hino K."/>
            <person name="Imai K.S."/>
            <person name="Inaba K."/>
            <person name="Kano S."/>
            <person name="Kobayashi K."/>
            <person name="Kobayashi M."/>
            <person name="Lee B.I."/>
            <person name="Makabe K.W."/>
            <person name="Manohar C."/>
            <person name="Matassi G."/>
            <person name="Medina M."/>
            <person name="Mochizuki Y."/>
            <person name="Mount S."/>
            <person name="Morishita T."/>
            <person name="Miura S."/>
            <person name="Nakayama A."/>
            <person name="Nishizaka S."/>
            <person name="Nomoto H."/>
            <person name="Ohta F."/>
            <person name="Oishi K."/>
            <person name="Rigoutsos I."/>
            <person name="Sano M."/>
            <person name="Sasaki A."/>
            <person name="Sasakura Y."/>
            <person name="Shoguchi E."/>
            <person name="Shin-i T."/>
            <person name="Spagnuolo A."/>
            <person name="Stainier D."/>
            <person name="Suzuki M.M."/>
            <person name="Tassy O."/>
            <person name="Takatori N."/>
            <person name="Tokuoka M."/>
            <person name="Yagi K."/>
            <person name="Yoshizaki F."/>
            <person name="Wada S."/>
            <person name="Zhang C."/>
            <person name="Hyatt P.D."/>
            <person name="Larimer F."/>
            <person name="Detter C."/>
            <person name="Doggett N."/>
            <person name="Glavina T."/>
            <person name="Hawkins T."/>
            <person name="Richardson P."/>
            <person name="Lucas S."/>
            <person name="Kohara Y."/>
            <person name="Levine M."/>
            <person name="Satoh N."/>
            <person name="Rokhsar D.S."/>
        </authorList>
    </citation>
    <scope>NUCLEOTIDE SEQUENCE [LARGE SCALE GENOMIC DNA]</scope>
</reference>
<protein>
    <submittedName>
        <fullName evidence="1">Uncharacterized protein</fullName>
    </submittedName>
</protein>
<dbReference type="Proteomes" id="UP000008144">
    <property type="component" value="Chromosome 3"/>
</dbReference>
<dbReference type="EMBL" id="EAAA01001743">
    <property type="status" value="NOT_ANNOTATED_CDS"/>
    <property type="molecule type" value="Genomic_DNA"/>
</dbReference>
<organism evidence="1 2">
    <name type="scientific">Ciona intestinalis</name>
    <name type="common">Transparent sea squirt</name>
    <name type="synonym">Ascidia intestinalis</name>
    <dbReference type="NCBI Taxonomy" id="7719"/>
    <lineage>
        <taxon>Eukaryota</taxon>
        <taxon>Metazoa</taxon>
        <taxon>Chordata</taxon>
        <taxon>Tunicata</taxon>
        <taxon>Ascidiacea</taxon>
        <taxon>Phlebobranchia</taxon>
        <taxon>Cionidae</taxon>
        <taxon>Ciona</taxon>
    </lineage>
</organism>